<feature type="compositionally biased region" description="Basic and acidic residues" evidence="1">
    <location>
        <begin position="137"/>
        <end position="146"/>
    </location>
</feature>
<accession>A0A8J4YSL8</accession>
<name>A0A8J4YSL8_CHIOP</name>
<organism evidence="2 3">
    <name type="scientific">Chionoecetes opilio</name>
    <name type="common">Atlantic snow crab</name>
    <name type="synonym">Cancer opilio</name>
    <dbReference type="NCBI Taxonomy" id="41210"/>
    <lineage>
        <taxon>Eukaryota</taxon>
        <taxon>Metazoa</taxon>
        <taxon>Ecdysozoa</taxon>
        <taxon>Arthropoda</taxon>
        <taxon>Crustacea</taxon>
        <taxon>Multicrustacea</taxon>
        <taxon>Malacostraca</taxon>
        <taxon>Eumalacostraca</taxon>
        <taxon>Eucarida</taxon>
        <taxon>Decapoda</taxon>
        <taxon>Pleocyemata</taxon>
        <taxon>Brachyura</taxon>
        <taxon>Eubrachyura</taxon>
        <taxon>Majoidea</taxon>
        <taxon>Majidae</taxon>
        <taxon>Chionoecetes</taxon>
    </lineage>
</organism>
<feature type="region of interest" description="Disordered" evidence="1">
    <location>
        <begin position="268"/>
        <end position="305"/>
    </location>
</feature>
<dbReference type="Proteomes" id="UP000770661">
    <property type="component" value="Unassembled WGS sequence"/>
</dbReference>
<evidence type="ECO:0000313" key="3">
    <source>
        <dbReference type="Proteomes" id="UP000770661"/>
    </source>
</evidence>
<evidence type="ECO:0000313" key="2">
    <source>
        <dbReference type="EMBL" id="KAG0726050.1"/>
    </source>
</evidence>
<proteinExistence type="predicted"/>
<dbReference type="AlphaFoldDB" id="A0A8J4YSL8"/>
<evidence type="ECO:0000256" key="1">
    <source>
        <dbReference type="SAM" id="MobiDB-lite"/>
    </source>
</evidence>
<dbReference type="EMBL" id="JACEEZ010004877">
    <property type="protein sequence ID" value="KAG0726050.1"/>
    <property type="molecule type" value="Genomic_DNA"/>
</dbReference>
<keyword evidence="3" id="KW-1185">Reference proteome</keyword>
<comment type="caution">
    <text evidence="2">The sequence shown here is derived from an EMBL/GenBank/DDBJ whole genome shotgun (WGS) entry which is preliminary data.</text>
</comment>
<feature type="compositionally biased region" description="Low complexity" evidence="1">
    <location>
        <begin position="285"/>
        <end position="299"/>
    </location>
</feature>
<feature type="region of interest" description="Disordered" evidence="1">
    <location>
        <begin position="118"/>
        <end position="209"/>
    </location>
</feature>
<sequence>MDVTSRAESAPRFTTLLECAARAFCARRICGDKKRRPVLNLSFFWVKTEATVREWSLTVAWVPPQAPTAERSPGHRGKGEFSDAPHPCLWERLGSIYSPKHRALAQISLGGMKRRDPLEHEQRPRIMCSSGYPKLHAGQEKQKEEASLEPAVASEKERRECGFQIAEGAPGRGPRHSQAVDSIGPAAVPRSFGPRHPSYKKQDTNMRQAVSPAERLTLTLRYLATAPRTAPRVTSTHHHYMPHHSFELPDPTSPLPPATAVLEGHQAALLFPRPRDTSSRNPEHTTSTAGATTTGTSSTLGSPQR</sequence>
<protein>
    <submittedName>
        <fullName evidence="2">Uncharacterized protein</fullName>
    </submittedName>
</protein>
<reference evidence="2" key="1">
    <citation type="submission" date="2020-07" db="EMBL/GenBank/DDBJ databases">
        <title>The High-quality genome of the commercially important snow crab, Chionoecetes opilio.</title>
        <authorList>
            <person name="Jeong J.-H."/>
            <person name="Ryu S."/>
        </authorList>
    </citation>
    <scope>NUCLEOTIDE SEQUENCE</scope>
    <source>
        <strain evidence="2">MADBK_172401_WGS</strain>
        <tissue evidence="2">Digestive gland</tissue>
    </source>
</reference>
<gene>
    <name evidence="2" type="ORF">GWK47_037364</name>
</gene>
<feature type="compositionally biased region" description="Basic and acidic residues" evidence="1">
    <location>
        <begin position="273"/>
        <end position="283"/>
    </location>
</feature>